<evidence type="ECO:0000313" key="1">
    <source>
        <dbReference type="EnsemblMetazoa" id="CJA40356.1"/>
    </source>
</evidence>
<protein>
    <submittedName>
        <fullName evidence="1">Uncharacterized protein</fullName>
    </submittedName>
</protein>
<keyword evidence="2" id="KW-1185">Reference proteome</keyword>
<proteinExistence type="predicted"/>
<organism evidence="1 2">
    <name type="scientific">Caenorhabditis japonica</name>
    <dbReference type="NCBI Taxonomy" id="281687"/>
    <lineage>
        <taxon>Eukaryota</taxon>
        <taxon>Metazoa</taxon>
        <taxon>Ecdysozoa</taxon>
        <taxon>Nematoda</taxon>
        <taxon>Chromadorea</taxon>
        <taxon>Rhabditida</taxon>
        <taxon>Rhabditina</taxon>
        <taxon>Rhabditomorpha</taxon>
        <taxon>Rhabditoidea</taxon>
        <taxon>Rhabditidae</taxon>
        <taxon>Peloderinae</taxon>
        <taxon>Caenorhabditis</taxon>
    </lineage>
</organism>
<dbReference type="AlphaFoldDB" id="A0A8R1EPW7"/>
<reference evidence="2" key="1">
    <citation type="submission" date="2010-08" db="EMBL/GenBank/DDBJ databases">
        <authorList>
            <consortium name="Caenorhabditis japonica Sequencing Consortium"/>
            <person name="Wilson R.K."/>
        </authorList>
    </citation>
    <scope>NUCLEOTIDE SEQUENCE [LARGE SCALE GENOMIC DNA]</scope>
    <source>
        <strain evidence="2">DF5081</strain>
    </source>
</reference>
<reference evidence="1" key="2">
    <citation type="submission" date="2022-06" db="UniProtKB">
        <authorList>
            <consortium name="EnsemblMetazoa"/>
        </authorList>
    </citation>
    <scope>IDENTIFICATION</scope>
    <source>
        <strain evidence="1">DF5081</strain>
    </source>
</reference>
<evidence type="ECO:0000313" key="2">
    <source>
        <dbReference type="Proteomes" id="UP000005237"/>
    </source>
</evidence>
<sequence>MRTARPPGMESLIPTIKQMLIFQRWSREELIDDFRLLKITETTEWKDQKMSMSDILKGVRYQQVALDTHVKL</sequence>
<dbReference type="EnsemblMetazoa" id="CJA40356.1">
    <property type="protein sequence ID" value="CJA40356.1"/>
    <property type="gene ID" value="WBGene00216204"/>
</dbReference>
<name>A0A8R1EPW7_CAEJA</name>
<dbReference type="Proteomes" id="UP000005237">
    <property type="component" value="Unassembled WGS sequence"/>
</dbReference>
<accession>A0A8R1EPW7</accession>